<dbReference type="Gene3D" id="3.60.21.10">
    <property type="match status" value="1"/>
</dbReference>
<dbReference type="EMBL" id="VSSQ01000763">
    <property type="protein sequence ID" value="MPM00951.1"/>
    <property type="molecule type" value="Genomic_DNA"/>
</dbReference>
<dbReference type="PANTHER" id="PTHR11124">
    <property type="entry name" value="VACUOLAR SORTING PROTEIN VPS29"/>
    <property type="match status" value="1"/>
</dbReference>
<keyword evidence="2" id="KW-0378">Hydrolase</keyword>
<dbReference type="EC" id="3.1.4.-" evidence="2"/>
<dbReference type="CDD" id="cd00841">
    <property type="entry name" value="MPP_YfcE"/>
    <property type="match status" value="1"/>
</dbReference>
<dbReference type="GO" id="GO:0016787">
    <property type="term" value="F:hydrolase activity"/>
    <property type="evidence" value="ECO:0007669"/>
    <property type="project" value="UniProtKB-KW"/>
</dbReference>
<accession>A0A644WBU6</accession>
<dbReference type="InterPro" id="IPR041802">
    <property type="entry name" value="MPP_YfcE"/>
</dbReference>
<protein>
    <submittedName>
        <fullName evidence="2">Putative metallophosphoesterase MG207</fullName>
        <ecNumber evidence="2">3.1.4.-</ecNumber>
    </submittedName>
</protein>
<dbReference type="AlphaFoldDB" id="A0A644WBU6"/>
<organism evidence="2">
    <name type="scientific">bioreactor metagenome</name>
    <dbReference type="NCBI Taxonomy" id="1076179"/>
    <lineage>
        <taxon>unclassified sequences</taxon>
        <taxon>metagenomes</taxon>
        <taxon>ecological metagenomes</taxon>
    </lineage>
</organism>
<evidence type="ECO:0000313" key="2">
    <source>
        <dbReference type="EMBL" id="MPM00951.1"/>
    </source>
</evidence>
<proteinExistence type="predicted"/>
<sequence length="159" mass="18148">MKIAVLSDSHYETSFINDIKEYLEDIDIILHCGDGAPDTKALSNIFRGEIYAVKGNCDMSKEYPLERIIEVMGIKIFMTHGHMYNVKNEYNTIFYKGKEVDADIVLFGHSHKALIKEYDGLVIMNPGSISLPYGRAKRTFGIIEILKNNKRNISIKEIE</sequence>
<evidence type="ECO:0000259" key="1">
    <source>
        <dbReference type="Pfam" id="PF12850"/>
    </source>
</evidence>
<dbReference type="InterPro" id="IPR029052">
    <property type="entry name" value="Metallo-depent_PP-like"/>
</dbReference>
<dbReference type="NCBIfam" id="TIGR00040">
    <property type="entry name" value="yfcE"/>
    <property type="match status" value="1"/>
</dbReference>
<dbReference type="Pfam" id="PF12850">
    <property type="entry name" value="Metallophos_2"/>
    <property type="match status" value="1"/>
</dbReference>
<feature type="domain" description="Calcineurin-like phosphoesterase" evidence="1">
    <location>
        <begin position="1"/>
        <end position="145"/>
    </location>
</feature>
<gene>
    <name evidence="2" type="ORF">SDC9_47186</name>
</gene>
<dbReference type="InterPro" id="IPR024654">
    <property type="entry name" value="Calcineurin-like_PHP_lpxH"/>
</dbReference>
<comment type="caution">
    <text evidence="2">The sequence shown here is derived from an EMBL/GenBank/DDBJ whole genome shotgun (WGS) entry which is preliminary data.</text>
</comment>
<name>A0A644WBU6_9ZZZZ</name>
<dbReference type="InterPro" id="IPR000979">
    <property type="entry name" value="Phosphodiesterase_MJ0936/Vps29"/>
</dbReference>
<dbReference type="SUPFAM" id="SSF56300">
    <property type="entry name" value="Metallo-dependent phosphatases"/>
    <property type="match status" value="1"/>
</dbReference>
<reference evidence="2" key="1">
    <citation type="submission" date="2019-08" db="EMBL/GenBank/DDBJ databases">
        <authorList>
            <person name="Kucharzyk K."/>
            <person name="Murdoch R.W."/>
            <person name="Higgins S."/>
            <person name="Loffler F."/>
        </authorList>
    </citation>
    <scope>NUCLEOTIDE SEQUENCE</scope>
</reference>